<reference evidence="15" key="1">
    <citation type="journal article" date="2019" name="Int. J. Syst. Evol. Microbiol.">
        <title>The Global Catalogue of Microorganisms (GCM) 10K type strain sequencing project: providing services to taxonomists for standard genome sequencing and annotation.</title>
        <authorList>
            <consortium name="The Broad Institute Genomics Platform"/>
            <consortium name="The Broad Institute Genome Sequencing Center for Infectious Disease"/>
            <person name="Wu L."/>
            <person name="Ma J."/>
        </authorList>
    </citation>
    <scope>NUCLEOTIDE SEQUENCE [LARGE SCALE GENOMIC DNA]</scope>
    <source>
        <strain evidence="15">JCM 4087</strain>
    </source>
</reference>
<keyword evidence="3" id="KW-0645">Protease</keyword>
<keyword evidence="9" id="KW-0961">Cell wall biogenesis/degradation</keyword>
<evidence type="ECO:0000256" key="9">
    <source>
        <dbReference type="ARBA" id="ARBA00023316"/>
    </source>
</evidence>
<keyword evidence="4" id="KW-0479">Metal-binding</keyword>
<evidence type="ECO:0000256" key="11">
    <source>
        <dbReference type="ARBA" id="ARBA00093666"/>
    </source>
</evidence>
<dbReference type="Gene3D" id="3.30.1380.10">
    <property type="match status" value="1"/>
</dbReference>
<evidence type="ECO:0000256" key="10">
    <source>
        <dbReference type="ARBA" id="ARBA00093448"/>
    </source>
</evidence>
<evidence type="ECO:0000256" key="7">
    <source>
        <dbReference type="ARBA" id="ARBA00022833"/>
    </source>
</evidence>
<dbReference type="PANTHER" id="PTHR37425:SF1">
    <property type="entry name" value="OUTER MEMBRANE PROTEIN"/>
    <property type="match status" value="1"/>
</dbReference>
<keyword evidence="15" id="KW-1185">Reference proteome</keyword>
<dbReference type="SUPFAM" id="SSF55166">
    <property type="entry name" value="Hedgehog/DD-peptidase"/>
    <property type="match status" value="1"/>
</dbReference>
<evidence type="ECO:0000256" key="13">
    <source>
        <dbReference type="SAM" id="SignalP"/>
    </source>
</evidence>
<evidence type="ECO:0000313" key="15">
    <source>
        <dbReference type="Proteomes" id="UP001596091"/>
    </source>
</evidence>
<proteinExistence type="inferred from homology"/>
<evidence type="ECO:0000256" key="2">
    <source>
        <dbReference type="ARBA" id="ARBA00004776"/>
    </source>
</evidence>
<sequence>MFLRRLTYFCRPVLSGRSAAIALLALAAATAPAAQARKTVTHRHSRLHALAHAFVNVTLPAVGFLPDDDDTVPDDGQKYEIKMAHPYTGDVIDVVYRIGDTYIPEALDQLNNFLRDSHNEEVNEYDPRTFDVLHTMLAKIGKPNAVIDVLSGYRSQETNDALRASGTTNAAEHSQHIDAKAVDLRVPGVPAPVVRDAALSLQAGGVGYYPKSQFVHVDVGPVRKWTYSPHGRHSHRSGHSRRHRRG</sequence>
<keyword evidence="5 13" id="KW-0732">Signal</keyword>
<keyword evidence="7" id="KW-0862">Zinc</keyword>
<comment type="cofactor">
    <cofactor evidence="1">
        <name>Zn(2+)</name>
        <dbReference type="ChEBI" id="CHEBI:29105"/>
    </cofactor>
</comment>
<dbReference type="InterPro" id="IPR010275">
    <property type="entry name" value="MepK"/>
</dbReference>
<evidence type="ECO:0000256" key="8">
    <source>
        <dbReference type="ARBA" id="ARBA00023049"/>
    </source>
</evidence>
<feature type="signal peptide" evidence="13">
    <location>
        <begin position="1"/>
        <end position="33"/>
    </location>
</feature>
<dbReference type="PANTHER" id="PTHR37425">
    <property type="match status" value="1"/>
</dbReference>
<protein>
    <recommendedName>
        <fullName evidence="11">Murein endopeptidase K</fullName>
    </recommendedName>
</protein>
<evidence type="ECO:0000256" key="4">
    <source>
        <dbReference type="ARBA" id="ARBA00022723"/>
    </source>
</evidence>
<feature type="region of interest" description="Disordered" evidence="12">
    <location>
        <begin position="227"/>
        <end position="246"/>
    </location>
</feature>
<keyword evidence="6" id="KW-0378">Hydrolase</keyword>
<accession>A0ABW1EMW9</accession>
<keyword evidence="8" id="KW-0482">Metalloprotease</keyword>
<comment type="similarity">
    <text evidence="10">Belongs to the peptidase M15 family.</text>
</comment>
<comment type="pathway">
    <text evidence="2">Cell wall biogenesis; cell wall polysaccharide biosynthesis.</text>
</comment>
<dbReference type="RefSeq" id="WP_263342401.1">
    <property type="nucleotide sequence ID" value="NZ_JAGSYH010000011.1"/>
</dbReference>
<evidence type="ECO:0000256" key="3">
    <source>
        <dbReference type="ARBA" id="ARBA00022670"/>
    </source>
</evidence>
<dbReference type="Proteomes" id="UP001596091">
    <property type="component" value="Unassembled WGS sequence"/>
</dbReference>
<dbReference type="Pfam" id="PF05951">
    <property type="entry name" value="Peptidase_M15_2"/>
    <property type="match status" value="1"/>
</dbReference>
<evidence type="ECO:0000256" key="1">
    <source>
        <dbReference type="ARBA" id="ARBA00001947"/>
    </source>
</evidence>
<feature type="chain" id="PRO_5045260233" description="Murein endopeptidase K" evidence="13">
    <location>
        <begin position="34"/>
        <end position="246"/>
    </location>
</feature>
<evidence type="ECO:0000256" key="5">
    <source>
        <dbReference type="ARBA" id="ARBA00022729"/>
    </source>
</evidence>
<evidence type="ECO:0000313" key="14">
    <source>
        <dbReference type="EMBL" id="MFC5865395.1"/>
    </source>
</evidence>
<name>A0ABW1EMW9_9BACT</name>
<evidence type="ECO:0000256" key="6">
    <source>
        <dbReference type="ARBA" id="ARBA00022801"/>
    </source>
</evidence>
<organism evidence="14 15">
    <name type="scientific">Acidicapsa dinghuensis</name>
    <dbReference type="NCBI Taxonomy" id="2218256"/>
    <lineage>
        <taxon>Bacteria</taxon>
        <taxon>Pseudomonadati</taxon>
        <taxon>Acidobacteriota</taxon>
        <taxon>Terriglobia</taxon>
        <taxon>Terriglobales</taxon>
        <taxon>Acidobacteriaceae</taxon>
        <taxon>Acidicapsa</taxon>
    </lineage>
</organism>
<dbReference type="InterPro" id="IPR009045">
    <property type="entry name" value="Zn_M74/Hedgehog-like"/>
</dbReference>
<feature type="compositionally biased region" description="Basic residues" evidence="12">
    <location>
        <begin position="230"/>
        <end position="246"/>
    </location>
</feature>
<comment type="caution">
    <text evidence="14">The sequence shown here is derived from an EMBL/GenBank/DDBJ whole genome shotgun (WGS) entry which is preliminary data.</text>
</comment>
<gene>
    <name evidence="14" type="ORF">ACFPT7_24030</name>
</gene>
<evidence type="ECO:0000256" key="12">
    <source>
        <dbReference type="SAM" id="MobiDB-lite"/>
    </source>
</evidence>
<dbReference type="EMBL" id="JBHSPH010000019">
    <property type="protein sequence ID" value="MFC5865395.1"/>
    <property type="molecule type" value="Genomic_DNA"/>
</dbReference>